<accession>A0A428NQ00</accession>
<evidence type="ECO:0000256" key="2">
    <source>
        <dbReference type="SAM" id="Phobius"/>
    </source>
</evidence>
<proteinExistence type="predicted"/>
<sequence length="199" mass="21677">LLLICCIGGMPIASLIAIILDTSFLACFIYAAVANKHGAGDCKGEVKTPYGVGLAKSRIKGKRGSLALPTYRVACQLQTTCLAAAIISVVLFFISISIDIALARGHYAQHRRENKDYGYGERGDILNRRPDPGSWGAVQDDLPAHTQPDDIDLRPCDSSSSHASGGREGVSDDQRSHYYPHDDSDRTRRSRHPEPPYPI</sequence>
<protein>
    <recommendedName>
        <fullName evidence="5">MARVEL domain-containing protein</fullName>
    </recommendedName>
</protein>
<evidence type="ECO:0008006" key="5">
    <source>
        <dbReference type="Google" id="ProtNLM"/>
    </source>
</evidence>
<evidence type="ECO:0000313" key="4">
    <source>
        <dbReference type="Proteomes" id="UP000288168"/>
    </source>
</evidence>
<feature type="transmembrane region" description="Helical" evidence="2">
    <location>
        <begin position="12"/>
        <end position="33"/>
    </location>
</feature>
<gene>
    <name evidence="3" type="ORF">CEP54_015347</name>
</gene>
<feature type="compositionally biased region" description="Basic and acidic residues" evidence="1">
    <location>
        <begin position="169"/>
        <end position="187"/>
    </location>
</feature>
<feature type="transmembrane region" description="Helical" evidence="2">
    <location>
        <begin position="82"/>
        <end position="102"/>
    </location>
</feature>
<evidence type="ECO:0000256" key="1">
    <source>
        <dbReference type="SAM" id="MobiDB-lite"/>
    </source>
</evidence>
<name>A0A428NQ00_9HYPO</name>
<evidence type="ECO:0000313" key="3">
    <source>
        <dbReference type="EMBL" id="RSL42802.1"/>
    </source>
</evidence>
<dbReference type="EMBL" id="NKCI01000350">
    <property type="protein sequence ID" value="RSL42802.1"/>
    <property type="molecule type" value="Genomic_DNA"/>
</dbReference>
<feature type="region of interest" description="Disordered" evidence="1">
    <location>
        <begin position="118"/>
        <end position="199"/>
    </location>
</feature>
<reference evidence="3 4" key="1">
    <citation type="submission" date="2017-06" db="EMBL/GenBank/DDBJ databases">
        <title>Comparative genomic analysis of Ambrosia Fusariam Clade fungi.</title>
        <authorList>
            <person name="Stajich J.E."/>
            <person name="Carrillo J."/>
            <person name="Kijimoto T."/>
            <person name="Eskalen A."/>
            <person name="O'Donnell K."/>
            <person name="Kasson M."/>
        </authorList>
    </citation>
    <scope>NUCLEOTIDE SEQUENCE [LARGE SCALE GENOMIC DNA]</scope>
    <source>
        <strain evidence="3 4">NRRL62584</strain>
    </source>
</reference>
<feature type="compositionally biased region" description="Basic and acidic residues" evidence="1">
    <location>
        <begin position="118"/>
        <end position="131"/>
    </location>
</feature>
<organism evidence="3 4">
    <name type="scientific">Fusarium duplospermum</name>
    <dbReference type="NCBI Taxonomy" id="1325734"/>
    <lineage>
        <taxon>Eukaryota</taxon>
        <taxon>Fungi</taxon>
        <taxon>Dikarya</taxon>
        <taxon>Ascomycota</taxon>
        <taxon>Pezizomycotina</taxon>
        <taxon>Sordariomycetes</taxon>
        <taxon>Hypocreomycetidae</taxon>
        <taxon>Hypocreales</taxon>
        <taxon>Nectriaceae</taxon>
        <taxon>Fusarium</taxon>
        <taxon>Fusarium solani species complex</taxon>
    </lineage>
</organism>
<dbReference type="OrthoDB" id="5342507at2759"/>
<keyword evidence="2" id="KW-0812">Transmembrane</keyword>
<feature type="non-terminal residue" evidence="3">
    <location>
        <position position="1"/>
    </location>
</feature>
<comment type="caution">
    <text evidence="3">The sequence shown here is derived from an EMBL/GenBank/DDBJ whole genome shotgun (WGS) entry which is preliminary data.</text>
</comment>
<keyword evidence="2" id="KW-1133">Transmembrane helix</keyword>
<keyword evidence="2" id="KW-0472">Membrane</keyword>
<dbReference type="STRING" id="1325734.A0A428NQ00"/>
<dbReference type="Proteomes" id="UP000288168">
    <property type="component" value="Unassembled WGS sequence"/>
</dbReference>
<dbReference type="AlphaFoldDB" id="A0A428NQ00"/>
<keyword evidence="4" id="KW-1185">Reference proteome</keyword>